<feature type="transmembrane region" description="Helical" evidence="2">
    <location>
        <begin position="221"/>
        <end position="244"/>
    </location>
</feature>
<keyword evidence="2" id="KW-0472">Membrane</keyword>
<dbReference type="AlphaFoldDB" id="A0A2G4SWK8"/>
<evidence type="ECO:0000256" key="1">
    <source>
        <dbReference type="SAM" id="MobiDB-lite"/>
    </source>
</evidence>
<evidence type="ECO:0000313" key="3">
    <source>
        <dbReference type="EMBL" id="PHZ13173.1"/>
    </source>
</evidence>
<evidence type="ECO:0000313" key="4">
    <source>
        <dbReference type="Proteomes" id="UP000242254"/>
    </source>
</evidence>
<dbReference type="STRING" id="1340429.A0A2G4SWK8"/>
<dbReference type="GeneID" id="35436514"/>
<keyword evidence="2" id="KW-0812">Transmembrane</keyword>
<organism evidence="3 4">
    <name type="scientific">Rhizopus microsporus ATCC 52813</name>
    <dbReference type="NCBI Taxonomy" id="1340429"/>
    <lineage>
        <taxon>Eukaryota</taxon>
        <taxon>Fungi</taxon>
        <taxon>Fungi incertae sedis</taxon>
        <taxon>Mucoromycota</taxon>
        <taxon>Mucoromycotina</taxon>
        <taxon>Mucoromycetes</taxon>
        <taxon>Mucorales</taxon>
        <taxon>Mucorineae</taxon>
        <taxon>Rhizopodaceae</taxon>
        <taxon>Rhizopus</taxon>
    </lineage>
</organism>
<keyword evidence="4" id="KW-1185">Reference proteome</keyword>
<keyword evidence="2" id="KW-1133">Transmembrane helix</keyword>
<proteinExistence type="predicted"/>
<protein>
    <submittedName>
        <fullName evidence="3">Uncharacterized protein</fullName>
    </submittedName>
</protein>
<dbReference type="Proteomes" id="UP000242254">
    <property type="component" value="Unassembled WGS sequence"/>
</dbReference>
<sequence>MKNSQEHALKRPVSMPSSRKSMDLIEDTSKHFGPNKLTIDAHAQRQRWDAFFEPHYTFMAFIHELSLKDDDDLIRGHQKNVDRLVDTDSFGQTSPQGQSCDFALSNPNSLMASPKIEKQGISWTKQDQNVLIQRLEILKRIRAAKTTEKQDGQSNLVGRWRQQLTRKAYKLRQEVQAITEDSESKASTPTVEEDTHDGEVEKSEIKEEEPKKKIINCRRSFLFFLLGFLFPPLWLIGSIYIASYDKKQTSANRRIDKKWRHRSRVILGAFLILLLVASVTVFVINPASVGWRHG</sequence>
<feature type="transmembrane region" description="Helical" evidence="2">
    <location>
        <begin position="265"/>
        <end position="284"/>
    </location>
</feature>
<name>A0A2G4SWK8_RHIZD</name>
<dbReference type="RefSeq" id="XP_023466881.1">
    <property type="nucleotide sequence ID" value="XM_023605524.1"/>
</dbReference>
<feature type="region of interest" description="Disordered" evidence="1">
    <location>
        <begin position="1"/>
        <end position="20"/>
    </location>
</feature>
<accession>A0A2G4SWK8</accession>
<reference evidence="3 4" key="1">
    <citation type="journal article" date="2016" name="Proc. Natl. Acad. Sci. U.S.A.">
        <title>Lipid metabolic changes in an early divergent fungus govern the establishment of a mutualistic symbiosis with endobacteria.</title>
        <authorList>
            <person name="Lastovetsky O.A."/>
            <person name="Gaspar M.L."/>
            <person name="Mondo S.J."/>
            <person name="LaButti K.M."/>
            <person name="Sandor L."/>
            <person name="Grigoriev I.V."/>
            <person name="Henry S.A."/>
            <person name="Pawlowska T.E."/>
        </authorList>
    </citation>
    <scope>NUCLEOTIDE SEQUENCE [LARGE SCALE GENOMIC DNA]</scope>
    <source>
        <strain evidence="3 4">ATCC 52813</strain>
    </source>
</reference>
<gene>
    <name evidence="3" type="ORF">RHIMIDRAFT_129703</name>
</gene>
<feature type="region of interest" description="Disordered" evidence="1">
    <location>
        <begin position="179"/>
        <end position="205"/>
    </location>
</feature>
<dbReference type="EMBL" id="KZ303848">
    <property type="protein sequence ID" value="PHZ13173.1"/>
    <property type="molecule type" value="Genomic_DNA"/>
</dbReference>
<evidence type="ECO:0000256" key="2">
    <source>
        <dbReference type="SAM" id="Phobius"/>
    </source>
</evidence>